<dbReference type="EMBL" id="PKPP01004224">
    <property type="protein sequence ID" value="PWA65440.1"/>
    <property type="molecule type" value="Genomic_DNA"/>
</dbReference>
<name>A0A2U1MW29_ARTAN</name>
<evidence type="ECO:0000313" key="2">
    <source>
        <dbReference type="Proteomes" id="UP000245207"/>
    </source>
</evidence>
<organism evidence="1 2">
    <name type="scientific">Artemisia annua</name>
    <name type="common">Sweet wormwood</name>
    <dbReference type="NCBI Taxonomy" id="35608"/>
    <lineage>
        <taxon>Eukaryota</taxon>
        <taxon>Viridiplantae</taxon>
        <taxon>Streptophyta</taxon>
        <taxon>Embryophyta</taxon>
        <taxon>Tracheophyta</taxon>
        <taxon>Spermatophyta</taxon>
        <taxon>Magnoliopsida</taxon>
        <taxon>eudicotyledons</taxon>
        <taxon>Gunneridae</taxon>
        <taxon>Pentapetalae</taxon>
        <taxon>asterids</taxon>
        <taxon>campanulids</taxon>
        <taxon>Asterales</taxon>
        <taxon>Asteraceae</taxon>
        <taxon>Asteroideae</taxon>
        <taxon>Anthemideae</taxon>
        <taxon>Artemisiinae</taxon>
        <taxon>Artemisia</taxon>
    </lineage>
</organism>
<keyword evidence="2" id="KW-1185">Reference proteome</keyword>
<proteinExistence type="predicted"/>
<dbReference type="OrthoDB" id="285674at2759"/>
<dbReference type="STRING" id="35608.A0A2U1MW29"/>
<dbReference type="AlphaFoldDB" id="A0A2U1MW29"/>
<keyword evidence="1" id="KW-0808">Transferase</keyword>
<gene>
    <name evidence="1" type="ORF">CTI12_AA190530</name>
</gene>
<evidence type="ECO:0000313" key="1">
    <source>
        <dbReference type="EMBL" id="PWA65440.1"/>
    </source>
</evidence>
<protein>
    <submittedName>
        <fullName evidence="1">Mannose-1-phosphate guanyltransferase alpha</fullName>
    </submittedName>
</protein>
<comment type="caution">
    <text evidence="1">The sequence shown here is derived from an EMBL/GenBank/DDBJ whole genome shotgun (WGS) entry which is preliminary data.</text>
</comment>
<dbReference type="GO" id="GO:0016740">
    <property type="term" value="F:transferase activity"/>
    <property type="evidence" value="ECO:0007669"/>
    <property type="project" value="UniProtKB-KW"/>
</dbReference>
<accession>A0A2U1MW29</accession>
<dbReference type="Proteomes" id="UP000245207">
    <property type="component" value="Unassembled WGS sequence"/>
</dbReference>
<reference evidence="1 2" key="1">
    <citation type="journal article" date="2018" name="Mol. Plant">
        <title>The genome of Artemisia annua provides insight into the evolution of Asteraceae family and artemisinin biosynthesis.</title>
        <authorList>
            <person name="Shen Q."/>
            <person name="Zhang L."/>
            <person name="Liao Z."/>
            <person name="Wang S."/>
            <person name="Yan T."/>
            <person name="Shi P."/>
            <person name="Liu M."/>
            <person name="Fu X."/>
            <person name="Pan Q."/>
            <person name="Wang Y."/>
            <person name="Lv Z."/>
            <person name="Lu X."/>
            <person name="Zhang F."/>
            <person name="Jiang W."/>
            <person name="Ma Y."/>
            <person name="Chen M."/>
            <person name="Hao X."/>
            <person name="Li L."/>
            <person name="Tang Y."/>
            <person name="Lv G."/>
            <person name="Zhou Y."/>
            <person name="Sun X."/>
            <person name="Brodelius P.E."/>
            <person name="Rose J.K.C."/>
            <person name="Tang K."/>
        </authorList>
    </citation>
    <scope>NUCLEOTIDE SEQUENCE [LARGE SCALE GENOMIC DNA]</scope>
    <source>
        <strain evidence="2">cv. Huhao1</strain>
        <tissue evidence="1">Leaf</tissue>
    </source>
</reference>
<sequence>MRQMQDLTSSHSMIWELIMGPLFCSTWDILFGAHIRRSLVVNCHSVIELNKYIVAALAGFKEPGCRAGSIELDESITHQTFRCHLPFAGVDRLKSKNNVSLRRESLSPKFAPNVSVSTNARVGACVRLINCIILDYVGIKGNAVVIHSIVAIGRRLCVEAEGDHNAKLGVTNFGHSKDSIPFRSIIIDEPWDCGGLYRVRKFLNWDR</sequence>